<dbReference type="PANTHER" id="PTHR34383:SF3">
    <property type="entry name" value="POLYPHOSPHATE:AMP PHOSPHOTRANSFERASE"/>
    <property type="match status" value="1"/>
</dbReference>
<accession>A0A3G8ZKJ5</accession>
<name>A0A3G8ZKJ5_9ACTN</name>
<dbReference type="AlphaFoldDB" id="A0A3G8ZKJ5"/>
<dbReference type="NCBIfam" id="TIGR03709">
    <property type="entry name" value="PPK2_rel_1"/>
    <property type="match status" value="1"/>
</dbReference>
<dbReference type="Gene3D" id="3.40.50.300">
    <property type="entry name" value="P-loop containing nucleotide triphosphate hydrolases"/>
    <property type="match status" value="1"/>
</dbReference>
<dbReference type="RefSeq" id="WP_124798393.1">
    <property type="nucleotide sequence ID" value="NZ_CP034170.1"/>
</dbReference>
<dbReference type="GO" id="GO:0016301">
    <property type="term" value="F:kinase activity"/>
    <property type="evidence" value="ECO:0007669"/>
    <property type="project" value="UniProtKB-KW"/>
</dbReference>
<proteinExistence type="predicted"/>
<dbReference type="GO" id="GO:0006797">
    <property type="term" value="P:polyphosphate metabolic process"/>
    <property type="evidence" value="ECO:0007669"/>
    <property type="project" value="InterPro"/>
</dbReference>
<dbReference type="SUPFAM" id="SSF52540">
    <property type="entry name" value="P-loop containing nucleoside triphosphate hydrolases"/>
    <property type="match status" value="1"/>
</dbReference>
<keyword evidence="4" id="KW-1185">Reference proteome</keyword>
<reference evidence="3 4" key="1">
    <citation type="submission" date="2018-11" db="EMBL/GenBank/DDBJ databases">
        <authorList>
            <person name="Da X."/>
        </authorList>
    </citation>
    <scope>NUCLEOTIDE SEQUENCE [LARGE SCALE GENOMIC DNA]</scope>
    <source>
        <strain evidence="3 4">S14-144</strain>
    </source>
</reference>
<dbReference type="PANTHER" id="PTHR34383">
    <property type="entry name" value="POLYPHOSPHATE:AMP PHOSPHOTRANSFERASE-RELATED"/>
    <property type="match status" value="1"/>
</dbReference>
<dbReference type="InterPro" id="IPR027417">
    <property type="entry name" value="P-loop_NTPase"/>
</dbReference>
<protein>
    <submittedName>
        <fullName evidence="3">Polyphosphate kinase 2 family protein</fullName>
    </submittedName>
</protein>
<feature type="domain" description="Polyphosphate kinase-2-related" evidence="2">
    <location>
        <begin position="72"/>
        <end position="300"/>
    </location>
</feature>
<gene>
    <name evidence="3" type="ORF">EH165_05640</name>
</gene>
<dbReference type="KEGG" id="nak:EH165_05640"/>
<dbReference type="InterPro" id="IPR022488">
    <property type="entry name" value="PPK2-related"/>
</dbReference>
<keyword evidence="3" id="KW-0808">Transferase</keyword>
<dbReference type="Proteomes" id="UP000268084">
    <property type="component" value="Chromosome"/>
</dbReference>
<evidence type="ECO:0000313" key="4">
    <source>
        <dbReference type="Proteomes" id="UP000268084"/>
    </source>
</evidence>
<sequence>MGNKSAKKSGRKSAHKSDSKATAKAASTAAAHAADKAASAALVAVGDTFSVQPIQVDLMAISTEQAKVGPADKDEAASMMADLGERLASLQERLFAQSTAGDPRAVLLVLQGMDTAGKDGVIKAVGGLLNLGGMRLASFKKPTSEELAHDFLWRIEKALPAAGAIGIFNRSHYEDVLIARVHNLVPEEVWSQRYDTINEFEARLTNLGTTVVKCFLHVSKEVQKERLAARLDDPTKFWKFNPADIDERGYWNDYQQAYAAALTKCSTANAPWHVIPADHKWYRNWAVAAVLTEALEKIDPQYPPADFDVEEQKQRLASEV</sequence>
<dbReference type="InterPro" id="IPR022300">
    <property type="entry name" value="PPK2-rel_1"/>
</dbReference>
<feature type="compositionally biased region" description="Basic residues" evidence="1">
    <location>
        <begin position="1"/>
        <end position="14"/>
    </location>
</feature>
<dbReference type="EMBL" id="CP034170">
    <property type="protein sequence ID" value="AZI57708.1"/>
    <property type="molecule type" value="Genomic_DNA"/>
</dbReference>
<reference evidence="3 4" key="2">
    <citation type="submission" date="2018-12" db="EMBL/GenBank/DDBJ databases">
        <title>Nakamurella antarcticus sp. nov., isolated from Antarctica South Shetland Islands soil.</title>
        <authorList>
            <person name="Peng F."/>
        </authorList>
    </citation>
    <scope>NUCLEOTIDE SEQUENCE [LARGE SCALE GENOMIC DNA]</scope>
    <source>
        <strain evidence="3 4">S14-144</strain>
    </source>
</reference>
<organism evidence="3 4">
    <name type="scientific">Nakamurella antarctica</name>
    <dbReference type="NCBI Taxonomy" id="1902245"/>
    <lineage>
        <taxon>Bacteria</taxon>
        <taxon>Bacillati</taxon>
        <taxon>Actinomycetota</taxon>
        <taxon>Actinomycetes</taxon>
        <taxon>Nakamurellales</taxon>
        <taxon>Nakamurellaceae</taxon>
        <taxon>Nakamurella</taxon>
    </lineage>
</organism>
<dbReference type="GO" id="GO:0016776">
    <property type="term" value="F:phosphotransferase activity, phosphate group as acceptor"/>
    <property type="evidence" value="ECO:0007669"/>
    <property type="project" value="InterPro"/>
</dbReference>
<evidence type="ECO:0000313" key="3">
    <source>
        <dbReference type="EMBL" id="AZI57708.1"/>
    </source>
</evidence>
<dbReference type="Pfam" id="PF03976">
    <property type="entry name" value="PPK2"/>
    <property type="match status" value="1"/>
</dbReference>
<dbReference type="OrthoDB" id="9775224at2"/>
<feature type="region of interest" description="Disordered" evidence="1">
    <location>
        <begin position="1"/>
        <end position="27"/>
    </location>
</feature>
<evidence type="ECO:0000256" key="1">
    <source>
        <dbReference type="SAM" id="MobiDB-lite"/>
    </source>
</evidence>
<keyword evidence="3" id="KW-0418">Kinase</keyword>
<evidence type="ECO:0000259" key="2">
    <source>
        <dbReference type="Pfam" id="PF03976"/>
    </source>
</evidence>